<dbReference type="PANTHER" id="PTHR34372">
    <property type="entry name" value="CYTOCHROME C OXIDASE SUBUNIT 5C-2-RELATED"/>
    <property type="match status" value="1"/>
</dbReference>
<evidence type="ECO:0000256" key="7">
    <source>
        <dbReference type="ARBA" id="ARBA00023128"/>
    </source>
</evidence>
<protein>
    <recommendedName>
        <fullName evidence="11">Cytochrome c oxidase subunit 5C</fullName>
    </recommendedName>
</protein>
<keyword evidence="8" id="KW-0472">Membrane</keyword>
<dbReference type="InterPro" id="IPR008432">
    <property type="entry name" value="COX5C"/>
</dbReference>
<accession>A0A8D9HAR4</accession>
<dbReference type="EMBL" id="LS974618">
    <property type="protein sequence ID" value="CAG7895517.1"/>
    <property type="molecule type" value="Genomic_DNA"/>
</dbReference>
<evidence type="ECO:0000256" key="3">
    <source>
        <dbReference type="ARBA" id="ARBA00009591"/>
    </source>
</evidence>
<evidence type="ECO:0000256" key="2">
    <source>
        <dbReference type="ARBA" id="ARBA00004273"/>
    </source>
</evidence>
<keyword evidence="7" id="KW-0496">Mitochondrion</keyword>
<name>A0A8D9HAR4_BRACM</name>
<proteinExistence type="inferred from homology"/>
<evidence type="ECO:0000313" key="9">
    <source>
        <dbReference type="EMBL" id="CAG7895517.1"/>
    </source>
</evidence>
<reference evidence="9 10" key="1">
    <citation type="submission" date="2021-07" db="EMBL/GenBank/DDBJ databases">
        <authorList>
            <consortium name="Genoscope - CEA"/>
            <person name="William W."/>
        </authorList>
    </citation>
    <scope>NUCLEOTIDE SEQUENCE [LARGE SCALE GENOMIC DNA]</scope>
</reference>
<gene>
    <name evidence="9" type="ORF">BRAPAZ1V2_A02P44690.2</name>
</gene>
<dbReference type="GO" id="GO:0005743">
    <property type="term" value="C:mitochondrial inner membrane"/>
    <property type="evidence" value="ECO:0007669"/>
    <property type="project" value="UniProtKB-SubCell"/>
</dbReference>
<keyword evidence="4" id="KW-0812">Transmembrane</keyword>
<dbReference type="Gramene" id="A02p44690.2_BraZ1">
    <property type="protein sequence ID" value="A02p44690.2_BraZ1.CDS"/>
    <property type="gene ID" value="A02g44690.2_BraZ1"/>
</dbReference>
<comment type="function">
    <text evidence="1">This protein is one of the nuclear-coded polypeptide chains of cytochrome c oxidase, the terminal oxidase in mitochondrial electron transport.</text>
</comment>
<comment type="similarity">
    <text evidence="3">Belongs to the cytochrome c oxidase subunit 5C family.</text>
</comment>
<evidence type="ECO:0000256" key="1">
    <source>
        <dbReference type="ARBA" id="ARBA00002480"/>
    </source>
</evidence>
<evidence type="ECO:0000256" key="6">
    <source>
        <dbReference type="ARBA" id="ARBA00022989"/>
    </source>
</evidence>
<organism evidence="9 10">
    <name type="scientific">Brassica campestris</name>
    <name type="common">Field mustard</name>
    <dbReference type="NCBI Taxonomy" id="3711"/>
    <lineage>
        <taxon>Eukaryota</taxon>
        <taxon>Viridiplantae</taxon>
        <taxon>Streptophyta</taxon>
        <taxon>Embryophyta</taxon>
        <taxon>Tracheophyta</taxon>
        <taxon>Spermatophyta</taxon>
        <taxon>Magnoliopsida</taxon>
        <taxon>eudicotyledons</taxon>
        <taxon>Gunneridae</taxon>
        <taxon>Pentapetalae</taxon>
        <taxon>rosids</taxon>
        <taxon>malvids</taxon>
        <taxon>Brassicales</taxon>
        <taxon>Brassicaceae</taxon>
        <taxon>Brassiceae</taxon>
        <taxon>Brassica</taxon>
    </lineage>
</organism>
<keyword evidence="5" id="KW-0999">Mitochondrion inner membrane</keyword>
<sequence length="143" mass="16011">MVCCFGQRRKRDVTNLLLLLKLANPGPITGRLAPIFGAAGKMLNRGMVKRKRKEMAGHRVAHATLKGPSVVKELIIGMALGLAAGGLWKMHHWNKQRKTRAFYDLLEREVRSVSLPLKSNKAAQKLILQDRLMILNTLLSSDF</sequence>
<evidence type="ECO:0000256" key="8">
    <source>
        <dbReference type="ARBA" id="ARBA00023136"/>
    </source>
</evidence>
<evidence type="ECO:0000256" key="4">
    <source>
        <dbReference type="ARBA" id="ARBA00022692"/>
    </source>
</evidence>
<dbReference type="Proteomes" id="UP000694005">
    <property type="component" value="Chromosome A02"/>
</dbReference>
<comment type="subcellular location">
    <subcellularLocation>
        <location evidence="2">Mitochondrion inner membrane</location>
    </subcellularLocation>
</comment>
<dbReference type="PANTHER" id="PTHR34372:SF10">
    <property type="entry name" value="CYTOCHROME C OXIDASE SUBUNIT 5C"/>
    <property type="match status" value="1"/>
</dbReference>
<keyword evidence="6" id="KW-1133">Transmembrane helix</keyword>
<evidence type="ECO:0008006" key="11">
    <source>
        <dbReference type="Google" id="ProtNLM"/>
    </source>
</evidence>
<evidence type="ECO:0000256" key="5">
    <source>
        <dbReference type="ARBA" id="ARBA00022792"/>
    </source>
</evidence>
<dbReference type="AlphaFoldDB" id="A0A8D9HAR4"/>
<evidence type="ECO:0000313" key="10">
    <source>
        <dbReference type="Proteomes" id="UP000694005"/>
    </source>
</evidence>